<dbReference type="Proteomes" id="UP001595900">
    <property type="component" value="Unassembled WGS sequence"/>
</dbReference>
<proteinExistence type="inferred from homology"/>
<keyword evidence="3 6" id="KW-0479">Metal-binding</keyword>
<gene>
    <name evidence="8" type="ORF">ACFOYW_07685</name>
</gene>
<evidence type="ECO:0000259" key="7">
    <source>
        <dbReference type="SMART" id="SM00829"/>
    </source>
</evidence>
<evidence type="ECO:0000256" key="3">
    <source>
        <dbReference type="ARBA" id="ARBA00022723"/>
    </source>
</evidence>
<name>A0ABV8Q738_9MICO</name>
<dbReference type="PANTHER" id="PTHR43350:SF21">
    <property type="entry name" value="S-NITROSOMYCOTHIOL REDUCTASE MSCR"/>
    <property type="match status" value="1"/>
</dbReference>
<protein>
    <submittedName>
        <fullName evidence="8">Zinc-binding dehydrogenase</fullName>
    </submittedName>
</protein>
<feature type="domain" description="Enoyl reductase (ER)" evidence="7">
    <location>
        <begin position="13"/>
        <end position="368"/>
    </location>
</feature>
<dbReference type="Gene3D" id="3.90.180.10">
    <property type="entry name" value="Medium-chain alcohol dehydrogenases, catalytic domain"/>
    <property type="match status" value="1"/>
</dbReference>
<keyword evidence="4 6" id="KW-0862">Zinc</keyword>
<sequence>MTTVRAAVLRSPGTPPVIEEVELAAPRAGEIRVRIEAAGVCHSDYHYMTGDLRAPLPLVLGHEGAGIVEELGPGASGRIAIGDRVALLWRPRCGVCDACISGNPVLCERGAVQAATGGLPDGTSRLSLPGGGELHHLMGVSCFAEQVVVNENAAVVVPDGVPPEVAAVSACAVITGVGAVFNVVGKAQGQPLLIIGAGGVGLSSVMGAALSGAHPLIVVDVDQRKLDLARELGATHVIDARETDVVAEVLRLTAGRGVPWAIEAIGRPATLRQALDCTAPGGTLVAVGLGAADTEFPVPLNQLVQRQKRVIGSLYGSSNPLIELPRLFALYLAGKLPVDKLLGERMPLAEVAAAYEHLVAGAVGRGILVP</sequence>
<dbReference type="Gene3D" id="3.40.50.720">
    <property type="entry name" value="NAD(P)-binding Rossmann-like Domain"/>
    <property type="match status" value="1"/>
</dbReference>
<dbReference type="SUPFAM" id="SSF51735">
    <property type="entry name" value="NAD(P)-binding Rossmann-fold domains"/>
    <property type="match status" value="1"/>
</dbReference>
<dbReference type="InterPro" id="IPR002328">
    <property type="entry name" value="ADH_Zn_CS"/>
</dbReference>
<dbReference type="EMBL" id="JBHSCN010000005">
    <property type="protein sequence ID" value="MFC4243252.1"/>
    <property type="molecule type" value="Genomic_DNA"/>
</dbReference>
<dbReference type="InterPro" id="IPR011032">
    <property type="entry name" value="GroES-like_sf"/>
</dbReference>
<dbReference type="PANTHER" id="PTHR43350">
    <property type="entry name" value="NAD-DEPENDENT ALCOHOL DEHYDROGENASE"/>
    <property type="match status" value="1"/>
</dbReference>
<comment type="similarity">
    <text evidence="2 6">Belongs to the zinc-containing alcohol dehydrogenase family.</text>
</comment>
<dbReference type="InterPro" id="IPR013154">
    <property type="entry name" value="ADH-like_N"/>
</dbReference>
<comment type="caution">
    <text evidence="8">The sequence shown here is derived from an EMBL/GenBank/DDBJ whole genome shotgun (WGS) entry which is preliminary data.</text>
</comment>
<dbReference type="SUPFAM" id="SSF50129">
    <property type="entry name" value="GroES-like"/>
    <property type="match status" value="1"/>
</dbReference>
<evidence type="ECO:0000256" key="4">
    <source>
        <dbReference type="ARBA" id="ARBA00022833"/>
    </source>
</evidence>
<dbReference type="RefSeq" id="WP_390228264.1">
    <property type="nucleotide sequence ID" value="NZ_JBHSCN010000005.1"/>
</dbReference>
<accession>A0ABV8Q738</accession>
<dbReference type="InterPro" id="IPR036291">
    <property type="entry name" value="NAD(P)-bd_dom_sf"/>
</dbReference>
<evidence type="ECO:0000313" key="8">
    <source>
        <dbReference type="EMBL" id="MFC4243252.1"/>
    </source>
</evidence>
<dbReference type="Pfam" id="PF00107">
    <property type="entry name" value="ADH_zinc_N"/>
    <property type="match status" value="1"/>
</dbReference>
<dbReference type="Pfam" id="PF08240">
    <property type="entry name" value="ADH_N"/>
    <property type="match status" value="1"/>
</dbReference>
<organism evidence="8 9">
    <name type="scientific">Gryllotalpicola reticulitermitis</name>
    <dbReference type="NCBI Taxonomy" id="1184153"/>
    <lineage>
        <taxon>Bacteria</taxon>
        <taxon>Bacillati</taxon>
        <taxon>Actinomycetota</taxon>
        <taxon>Actinomycetes</taxon>
        <taxon>Micrococcales</taxon>
        <taxon>Microbacteriaceae</taxon>
        <taxon>Gryllotalpicola</taxon>
    </lineage>
</organism>
<dbReference type="SMART" id="SM00829">
    <property type="entry name" value="PKS_ER"/>
    <property type="match status" value="1"/>
</dbReference>
<evidence type="ECO:0000256" key="5">
    <source>
        <dbReference type="ARBA" id="ARBA00023002"/>
    </source>
</evidence>
<keyword evidence="5" id="KW-0560">Oxidoreductase</keyword>
<dbReference type="InterPro" id="IPR013149">
    <property type="entry name" value="ADH-like_C"/>
</dbReference>
<comment type="cofactor">
    <cofactor evidence="1 6">
        <name>Zn(2+)</name>
        <dbReference type="ChEBI" id="CHEBI:29105"/>
    </cofactor>
</comment>
<evidence type="ECO:0000256" key="6">
    <source>
        <dbReference type="RuleBase" id="RU361277"/>
    </source>
</evidence>
<dbReference type="PROSITE" id="PS00059">
    <property type="entry name" value="ADH_ZINC"/>
    <property type="match status" value="1"/>
</dbReference>
<dbReference type="InterPro" id="IPR020843">
    <property type="entry name" value="ER"/>
</dbReference>
<evidence type="ECO:0000256" key="1">
    <source>
        <dbReference type="ARBA" id="ARBA00001947"/>
    </source>
</evidence>
<evidence type="ECO:0000256" key="2">
    <source>
        <dbReference type="ARBA" id="ARBA00008072"/>
    </source>
</evidence>
<reference evidence="9" key="1">
    <citation type="journal article" date="2019" name="Int. J. Syst. Evol. Microbiol.">
        <title>The Global Catalogue of Microorganisms (GCM) 10K type strain sequencing project: providing services to taxonomists for standard genome sequencing and annotation.</title>
        <authorList>
            <consortium name="The Broad Institute Genomics Platform"/>
            <consortium name="The Broad Institute Genome Sequencing Center for Infectious Disease"/>
            <person name="Wu L."/>
            <person name="Ma J."/>
        </authorList>
    </citation>
    <scope>NUCLEOTIDE SEQUENCE [LARGE SCALE GENOMIC DNA]</scope>
    <source>
        <strain evidence="9">CGMCC 1.10363</strain>
    </source>
</reference>
<keyword evidence="9" id="KW-1185">Reference proteome</keyword>
<evidence type="ECO:0000313" key="9">
    <source>
        <dbReference type="Proteomes" id="UP001595900"/>
    </source>
</evidence>